<reference evidence="3" key="2">
    <citation type="submission" date="2011-02" db="EMBL/GenBank/DDBJ databases">
        <title>The complete genome of Desulfurobacterium thermolithotrophum DSM 11699.</title>
        <authorList>
            <consortium name="US DOE Joint Genome Institute (JGI-PGF)"/>
            <person name="Lucas S."/>
            <person name="Copeland A."/>
            <person name="Lapidus A."/>
            <person name="Bruce D."/>
            <person name="Goodwin L."/>
            <person name="Pitluck S."/>
            <person name="Kyrpides N."/>
            <person name="Mavromatis K."/>
            <person name="Pagani I."/>
            <person name="Ivanova N."/>
            <person name="Mikhailova N."/>
            <person name="Daligault H."/>
            <person name="Detter J.C."/>
            <person name="Tapia R."/>
            <person name="Han C."/>
            <person name="Land M."/>
            <person name="Hauser L."/>
            <person name="Markowitz V."/>
            <person name="Cheng J.-F."/>
            <person name="Hugenholtz P."/>
            <person name="Woyke T."/>
            <person name="Wu D."/>
            <person name="Spring S."/>
            <person name="Brambilla E."/>
            <person name="Klenk H.-P."/>
            <person name="Eisen J.A."/>
        </authorList>
    </citation>
    <scope>NUCLEOTIDE SEQUENCE [LARGE SCALE GENOMIC DNA]</scope>
    <source>
        <strain evidence="3">DSM 11699 / BSA</strain>
    </source>
</reference>
<feature type="binding site" evidence="1">
    <location>
        <position position="370"/>
    </location>
    <ligand>
        <name>Mg(2+)</name>
        <dbReference type="ChEBI" id="CHEBI:18420"/>
    </ligand>
</feature>
<dbReference type="GO" id="GO:0047985">
    <property type="term" value="F:hydrogen dehydrogenase activity"/>
    <property type="evidence" value="ECO:0007669"/>
    <property type="project" value="UniProtKB-EC"/>
</dbReference>
<keyword evidence="1" id="KW-0479">Metal-binding</keyword>
<dbReference type="AlphaFoldDB" id="F0S3G9"/>
<dbReference type="EMBL" id="CP002543">
    <property type="protein sequence ID" value="ADY73391.1"/>
    <property type="molecule type" value="Genomic_DNA"/>
</dbReference>
<name>F0S3G9_DESTD</name>
<dbReference type="GO" id="GO:0016151">
    <property type="term" value="F:nickel cation binding"/>
    <property type="evidence" value="ECO:0007669"/>
    <property type="project" value="InterPro"/>
</dbReference>
<evidence type="ECO:0000256" key="1">
    <source>
        <dbReference type="PIRSR" id="PIRSR601501-1"/>
    </source>
</evidence>
<dbReference type="PANTHER" id="PTHR43600:SF4">
    <property type="entry name" value="CYTOSOLIC NIFE-HYDROGENASE, ALPHA SUBUNIT"/>
    <property type="match status" value="1"/>
</dbReference>
<protein>
    <submittedName>
        <fullName evidence="2">Hydrogen dehydrogenase</fullName>
        <ecNumber evidence="2">1.12.1.2</ecNumber>
    </submittedName>
</protein>
<keyword evidence="1" id="KW-0533">Nickel</keyword>
<dbReference type="OrthoDB" id="9761717at2"/>
<dbReference type="SUPFAM" id="SSF56762">
    <property type="entry name" value="HydB/Nqo4-like"/>
    <property type="match status" value="1"/>
</dbReference>
<feature type="binding site" evidence="1">
    <location>
        <position position="65"/>
    </location>
    <ligand>
        <name>Ni(2+)</name>
        <dbReference type="ChEBI" id="CHEBI:49786"/>
    </ligand>
</feature>
<proteinExistence type="predicted"/>
<organism evidence="2 3">
    <name type="scientific">Desulfurobacterium thermolithotrophum (strain DSM 11699 / BSA)</name>
    <dbReference type="NCBI Taxonomy" id="868864"/>
    <lineage>
        <taxon>Bacteria</taxon>
        <taxon>Pseudomonadati</taxon>
        <taxon>Aquificota</taxon>
        <taxon>Aquificia</taxon>
        <taxon>Desulfurobacteriales</taxon>
        <taxon>Desulfurobacteriaceae</taxon>
        <taxon>Desulfurobacterium</taxon>
    </lineage>
</organism>
<dbReference type="InterPro" id="IPR001501">
    <property type="entry name" value="Ni-dep_hyd_lsu"/>
</dbReference>
<evidence type="ECO:0000313" key="3">
    <source>
        <dbReference type="Proteomes" id="UP000007102"/>
    </source>
</evidence>
<keyword evidence="2" id="KW-0560">Oxidoreductase</keyword>
<dbReference type="InterPro" id="IPR029014">
    <property type="entry name" value="NiFe-Hase_large"/>
</dbReference>
<dbReference type="PANTHER" id="PTHR43600">
    <property type="entry name" value="COENZYME F420 HYDROGENASE, SUBUNIT ALPHA"/>
    <property type="match status" value="1"/>
</dbReference>
<keyword evidence="1" id="KW-0408">Iron</keyword>
<comment type="cofactor">
    <cofactor evidence="1">
        <name>Fe cation</name>
        <dbReference type="ChEBI" id="CHEBI:24875"/>
    </cofactor>
</comment>
<comment type="cofactor">
    <cofactor evidence="1">
        <name>Ni(2+)</name>
        <dbReference type="ChEBI" id="CHEBI:49786"/>
    </cofactor>
</comment>
<feature type="binding site" evidence="1">
    <location>
        <position position="65"/>
    </location>
    <ligand>
        <name>Fe cation</name>
        <dbReference type="ChEBI" id="CHEBI:24875"/>
    </ligand>
</feature>
<feature type="binding site" evidence="1">
    <location>
        <position position="43"/>
    </location>
    <ligand>
        <name>Mg(2+)</name>
        <dbReference type="ChEBI" id="CHEBI:18420"/>
    </ligand>
</feature>
<evidence type="ECO:0000313" key="2">
    <source>
        <dbReference type="EMBL" id="ADY73391.1"/>
    </source>
</evidence>
<sequence length="413" mass="46777">MKREVNINHLTRVEGHGAVNIVFENEKLKEIKLRFTEGPRFFEYITRERLYTEIPKIVSRICGICYVSHRLASISAIENAFEVEITPEIKLLRKLLVVGECLESHALHLYFLALPDYMGYPSTIAMAKDYPNVVKRGFLLKEIGNKIMKLIGGKTIHGENILPGGFKSVPSREQLQKVQEDLYKAIPEIKATISLFDSFDYPKFNKEHPISLCINGDKFALLGDSLGLSDGTLFTKKEYELFIEEKTSTYSTAKYSTIKGKPFLIGPLARINHHINNLRPETKEVISTLKTSFPSYNSLHANVARAIEMLELAFEGIEITEELIASTPFKREVEIKPKAGTGYGVKEAPRGTLYHRYTFDDSGRCISANIITPTAQLQAIIEKDLADLIEFSPDVDDIELRKRAEMLIRAYDP</sequence>
<dbReference type="RefSeq" id="WP_013638346.1">
    <property type="nucleotide sequence ID" value="NC_015185.1"/>
</dbReference>
<accession>F0S3G9</accession>
<dbReference type="HOGENOM" id="CLU_044556_0_0_0"/>
<reference evidence="2 3" key="1">
    <citation type="journal article" date="2011" name="Stand. Genomic Sci.">
        <title>Complete genome sequence of the thermophilic sulfur-reducer Desulfurobacterium thermolithotrophum type strain (BSA(T)) from a deep-sea hydrothermal vent.</title>
        <authorList>
            <person name="Goker M."/>
            <person name="Daligault H."/>
            <person name="Mwirichia R."/>
            <person name="Lapidus A."/>
            <person name="Lucas S."/>
            <person name="Deshpande S."/>
            <person name="Pagani I."/>
            <person name="Tapia R."/>
            <person name="Cheng J.F."/>
            <person name="Goodwin L."/>
            <person name="Pitluck S."/>
            <person name="Liolios K."/>
            <person name="Ivanova N."/>
            <person name="Mavromatis K."/>
            <person name="Mikhailova N."/>
            <person name="Pati A."/>
            <person name="Chen A."/>
            <person name="Palaniappan K."/>
            <person name="Han C."/>
            <person name="Land M."/>
            <person name="Hauser L."/>
            <person name="Pan C."/>
            <person name="Brambilla E.M."/>
            <person name="Rohde M."/>
            <person name="Spring S."/>
            <person name="Sikorski J."/>
            <person name="Wirth R."/>
            <person name="Detter J.C."/>
            <person name="Woyke T."/>
            <person name="Bristow J."/>
            <person name="Eisen J.A."/>
            <person name="Markowitz V."/>
            <person name="Hugenholtz P."/>
            <person name="Kyrpides N.C."/>
            <person name="Klenk H.P."/>
        </authorList>
    </citation>
    <scope>NUCLEOTIDE SEQUENCE [LARGE SCALE GENOMIC DNA]</scope>
    <source>
        <strain evidence="3">DSM 11699 / BSA</strain>
    </source>
</reference>
<gene>
    <name evidence="2" type="ordered locus">Dester_0745</name>
</gene>
<keyword evidence="3" id="KW-1185">Reference proteome</keyword>
<dbReference type="Pfam" id="PF00374">
    <property type="entry name" value="NiFeSe_Hases"/>
    <property type="match status" value="2"/>
</dbReference>
<feature type="binding site" evidence="1">
    <location>
        <position position="62"/>
    </location>
    <ligand>
        <name>Mg(2+)</name>
        <dbReference type="ChEBI" id="CHEBI:18420"/>
    </ligand>
</feature>
<dbReference type="Proteomes" id="UP000007102">
    <property type="component" value="Chromosome"/>
</dbReference>
<dbReference type="Gene3D" id="1.10.645.10">
    <property type="entry name" value="Cytochrome-c3 Hydrogenase, chain B"/>
    <property type="match status" value="1"/>
</dbReference>
<dbReference type="EC" id="1.12.1.2" evidence="2"/>
<keyword evidence="1" id="KW-0460">Magnesium</keyword>
<dbReference type="STRING" id="868864.Dester_0745"/>
<dbReference type="eggNOG" id="COG3259">
    <property type="taxonomic scope" value="Bacteria"/>
</dbReference>
<dbReference type="InParanoid" id="F0S3G9"/>
<dbReference type="KEGG" id="dte:Dester_0745"/>